<evidence type="ECO:0000256" key="6">
    <source>
        <dbReference type="ARBA" id="ARBA00023136"/>
    </source>
</evidence>
<evidence type="ECO:0000256" key="1">
    <source>
        <dbReference type="ARBA" id="ARBA00004651"/>
    </source>
</evidence>
<sequence>MKKLKGLILPAILIIIWTIISNLHIVNEYIIPSPQKVFLAALEMIKSGELAKNMIISLERVIIGFIITFTISFSLAVLIGAKPKAIPYVEPFMEFMRHVPPIATIPILILWFGIGEASKLFVIFLATFFPIFSNTLNGVTNYDKKLLEVGDSFGFTNKDKFFKIIFPQALPSIMTGIQLGLGYSWRALMGAELIAASSGIGYMIVDAEQLSRPDIVIVGILSIGIFGYAIDYILMKVTYRLVNKYGKEIDYGRVDS</sequence>
<feature type="domain" description="ABC transmembrane type-1" evidence="8">
    <location>
        <begin position="54"/>
        <end position="234"/>
    </location>
</feature>
<reference evidence="9 10" key="1">
    <citation type="submission" date="2024-11" db="EMBL/GenBank/DDBJ databases">
        <authorList>
            <person name="Heng Y.C."/>
            <person name="Lim A.C.H."/>
            <person name="Lee J.K.Y."/>
            <person name="Kittelmann S."/>
        </authorList>
    </citation>
    <scope>NUCLEOTIDE SEQUENCE [LARGE SCALE GENOMIC DNA]</scope>
    <source>
        <strain evidence="9 10">WILCCON 0114</strain>
    </source>
</reference>
<keyword evidence="2 7" id="KW-0813">Transport</keyword>
<dbReference type="Pfam" id="PF00528">
    <property type="entry name" value="BPD_transp_1"/>
    <property type="match status" value="1"/>
</dbReference>
<evidence type="ECO:0000259" key="8">
    <source>
        <dbReference type="PROSITE" id="PS50928"/>
    </source>
</evidence>
<dbReference type="EMBL" id="JBJIAA010000009">
    <property type="protein sequence ID" value="MFL0251089.1"/>
    <property type="molecule type" value="Genomic_DNA"/>
</dbReference>
<feature type="transmembrane region" description="Helical" evidence="7">
    <location>
        <begin position="120"/>
        <end position="140"/>
    </location>
</feature>
<protein>
    <submittedName>
        <fullName evidence="9">ABC transporter permease</fullName>
    </submittedName>
</protein>
<organism evidence="9 10">
    <name type="scientific">Clostridium neuense</name>
    <dbReference type="NCBI Taxonomy" id="1728934"/>
    <lineage>
        <taxon>Bacteria</taxon>
        <taxon>Bacillati</taxon>
        <taxon>Bacillota</taxon>
        <taxon>Clostridia</taxon>
        <taxon>Eubacteriales</taxon>
        <taxon>Clostridiaceae</taxon>
        <taxon>Clostridium</taxon>
    </lineage>
</organism>
<accession>A0ABW8TF11</accession>
<dbReference type="SUPFAM" id="SSF161098">
    <property type="entry name" value="MetI-like"/>
    <property type="match status" value="1"/>
</dbReference>
<keyword evidence="3" id="KW-1003">Cell membrane</keyword>
<feature type="transmembrane region" description="Helical" evidence="7">
    <location>
        <begin position="187"/>
        <end position="205"/>
    </location>
</feature>
<dbReference type="CDD" id="cd06261">
    <property type="entry name" value="TM_PBP2"/>
    <property type="match status" value="1"/>
</dbReference>
<keyword evidence="6 7" id="KW-0472">Membrane</keyword>
<dbReference type="RefSeq" id="WP_406787748.1">
    <property type="nucleotide sequence ID" value="NZ_JBJIAA010000009.1"/>
</dbReference>
<dbReference type="PANTHER" id="PTHR30151:SF38">
    <property type="entry name" value="ALIPHATIC SULFONATES TRANSPORT PERMEASE PROTEIN SSUC-RELATED"/>
    <property type="match status" value="1"/>
</dbReference>
<feature type="transmembrane region" description="Helical" evidence="7">
    <location>
        <begin position="95"/>
        <end position="114"/>
    </location>
</feature>
<dbReference type="Gene3D" id="1.10.3720.10">
    <property type="entry name" value="MetI-like"/>
    <property type="match status" value="1"/>
</dbReference>
<evidence type="ECO:0000313" key="9">
    <source>
        <dbReference type="EMBL" id="MFL0251089.1"/>
    </source>
</evidence>
<evidence type="ECO:0000256" key="2">
    <source>
        <dbReference type="ARBA" id="ARBA00022448"/>
    </source>
</evidence>
<comment type="subcellular location">
    <subcellularLocation>
        <location evidence="1 7">Cell membrane</location>
        <topology evidence="1 7">Multi-pass membrane protein</topology>
    </subcellularLocation>
</comment>
<dbReference type="InterPro" id="IPR035906">
    <property type="entry name" value="MetI-like_sf"/>
</dbReference>
<evidence type="ECO:0000256" key="3">
    <source>
        <dbReference type="ARBA" id="ARBA00022475"/>
    </source>
</evidence>
<feature type="transmembrane region" description="Helical" evidence="7">
    <location>
        <begin position="7"/>
        <end position="26"/>
    </location>
</feature>
<feature type="transmembrane region" description="Helical" evidence="7">
    <location>
        <begin position="217"/>
        <end position="235"/>
    </location>
</feature>
<comment type="caution">
    <text evidence="9">The sequence shown here is derived from an EMBL/GenBank/DDBJ whole genome shotgun (WGS) entry which is preliminary data.</text>
</comment>
<dbReference type="PROSITE" id="PS50928">
    <property type="entry name" value="ABC_TM1"/>
    <property type="match status" value="1"/>
</dbReference>
<gene>
    <name evidence="9" type="ORF">ACJDT4_11700</name>
</gene>
<evidence type="ECO:0000256" key="7">
    <source>
        <dbReference type="RuleBase" id="RU363032"/>
    </source>
</evidence>
<dbReference type="InterPro" id="IPR000515">
    <property type="entry name" value="MetI-like"/>
</dbReference>
<keyword evidence="4 7" id="KW-0812">Transmembrane</keyword>
<dbReference type="Proteomes" id="UP001623592">
    <property type="component" value="Unassembled WGS sequence"/>
</dbReference>
<feature type="transmembrane region" description="Helical" evidence="7">
    <location>
        <begin position="61"/>
        <end position="83"/>
    </location>
</feature>
<name>A0ABW8TF11_9CLOT</name>
<proteinExistence type="inferred from homology"/>
<evidence type="ECO:0000313" key="10">
    <source>
        <dbReference type="Proteomes" id="UP001623592"/>
    </source>
</evidence>
<comment type="similarity">
    <text evidence="7">Belongs to the binding-protein-dependent transport system permease family.</text>
</comment>
<evidence type="ECO:0000256" key="5">
    <source>
        <dbReference type="ARBA" id="ARBA00022989"/>
    </source>
</evidence>
<keyword evidence="5 7" id="KW-1133">Transmembrane helix</keyword>
<keyword evidence="10" id="KW-1185">Reference proteome</keyword>
<evidence type="ECO:0000256" key="4">
    <source>
        <dbReference type="ARBA" id="ARBA00022692"/>
    </source>
</evidence>
<dbReference type="PANTHER" id="PTHR30151">
    <property type="entry name" value="ALKANE SULFONATE ABC TRANSPORTER-RELATED, MEMBRANE SUBUNIT"/>
    <property type="match status" value="1"/>
</dbReference>